<dbReference type="InterPro" id="IPR000847">
    <property type="entry name" value="LysR_HTH_N"/>
</dbReference>
<proteinExistence type="inferred from homology"/>
<dbReference type="Proteomes" id="UP000255024">
    <property type="component" value="Unassembled WGS sequence"/>
</dbReference>
<dbReference type="InterPro" id="IPR036388">
    <property type="entry name" value="WH-like_DNA-bd_sf"/>
</dbReference>
<keyword evidence="7" id="KW-1185">Reference proteome</keyword>
<evidence type="ECO:0000313" key="7">
    <source>
        <dbReference type="Proteomes" id="UP000255024"/>
    </source>
</evidence>
<dbReference type="InterPro" id="IPR036390">
    <property type="entry name" value="WH_DNA-bd_sf"/>
</dbReference>
<dbReference type="CDD" id="cd05466">
    <property type="entry name" value="PBP2_LTTR_substrate"/>
    <property type="match status" value="1"/>
</dbReference>
<dbReference type="PROSITE" id="PS50931">
    <property type="entry name" value="HTH_LYSR"/>
    <property type="match status" value="1"/>
</dbReference>
<feature type="domain" description="HTH lysR-type" evidence="5">
    <location>
        <begin position="11"/>
        <end position="68"/>
    </location>
</feature>
<dbReference type="PANTHER" id="PTHR30126">
    <property type="entry name" value="HTH-TYPE TRANSCRIPTIONAL REGULATOR"/>
    <property type="match status" value="1"/>
</dbReference>
<evidence type="ECO:0000259" key="5">
    <source>
        <dbReference type="PROSITE" id="PS50931"/>
    </source>
</evidence>
<dbReference type="SUPFAM" id="SSF46785">
    <property type="entry name" value="Winged helix' DNA-binding domain"/>
    <property type="match status" value="1"/>
</dbReference>
<evidence type="ECO:0000256" key="1">
    <source>
        <dbReference type="ARBA" id="ARBA00009437"/>
    </source>
</evidence>
<dbReference type="SUPFAM" id="SSF53850">
    <property type="entry name" value="Periplasmic binding protein-like II"/>
    <property type="match status" value="1"/>
</dbReference>
<dbReference type="Pfam" id="PF00126">
    <property type="entry name" value="HTH_1"/>
    <property type="match status" value="1"/>
</dbReference>
<reference evidence="6 7" key="1">
    <citation type="submission" date="2018-06" db="EMBL/GenBank/DDBJ databases">
        <authorList>
            <consortium name="Pathogen Informatics"/>
            <person name="Doyle S."/>
        </authorList>
    </citation>
    <scope>NUCLEOTIDE SEQUENCE [LARGE SCALE GENOMIC DNA]</scope>
    <source>
        <strain evidence="6 7">NCTC11179</strain>
    </source>
</reference>
<accession>A0A378RNU6</accession>
<dbReference type="GO" id="GO:0003700">
    <property type="term" value="F:DNA-binding transcription factor activity"/>
    <property type="evidence" value="ECO:0007669"/>
    <property type="project" value="InterPro"/>
</dbReference>
<sequence length="309" mass="35696">MVALLQYFRSMDVHQLKSFKTIVEKESFQEAAKELNYSLSAISYQMQQLENELNFSLFEKIGRRMHPTEQALKMIPHIKRIEEEVQQIKLLNTDCTKIEGSLTISVSDSLVTYILQPALKKFIEKAPNVLLKLKVKNCYEIQRDIIKNEIDLGIHYQVDGYGPQIKTVPIKDFKVGLMASPQFPKKEMDFSQWNQEKGCALINSDSNGVYQKAFKEELKKRSIAVKQHIELWSIEATKRSIMSQIGISYLPHFVVEEELKGGKIIEIPVQGFLPTITMIAAYHHQKWISPAMQLFLTILQEQMEEDETV</sequence>
<dbReference type="Pfam" id="PF03466">
    <property type="entry name" value="LysR_substrate"/>
    <property type="match status" value="1"/>
</dbReference>
<evidence type="ECO:0000256" key="4">
    <source>
        <dbReference type="ARBA" id="ARBA00023163"/>
    </source>
</evidence>
<dbReference type="EMBL" id="UGQL01000001">
    <property type="protein sequence ID" value="STZ27961.1"/>
    <property type="molecule type" value="Genomic_DNA"/>
</dbReference>
<keyword evidence="4" id="KW-0804">Transcription</keyword>
<dbReference type="Gene3D" id="1.10.10.10">
    <property type="entry name" value="Winged helix-like DNA-binding domain superfamily/Winged helix DNA-binding domain"/>
    <property type="match status" value="1"/>
</dbReference>
<dbReference type="PANTHER" id="PTHR30126:SF5">
    <property type="entry name" value="HTH-TYPE TRANSCRIPTIONAL ACTIVATOR CMPR"/>
    <property type="match status" value="1"/>
</dbReference>
<comment type="similarity">
    <text evidence="1">Belongs to the LysR transcriptional regulatory family.</text>
</comment>
<keyword evidence="2" id="KW-0805">Transcription regulation</keyword>
<keyword evidence="3" id="KW-0238">DNA-binding</keyword>
<dbReference type="AlphaFoldDB" id="A0A378RNU6"/>
<dbReference type="InterPro" id="IPR005119">
    <property type="entry name" value="LysR_subst-bd"/>
</dbReference>
<gene>
    <name evidence="6" type="primary">cmpR</name>
    <name evidence="6" type="ORF">NCTC11179_01499</name>
</gene>
<dbReference type="Gene3D" id="3.40.190.290">
    <property type="match status" value="1"/>
</dbReference>
<protein>
    <submittedName>
        <fullName evidence="6">HTH-type transcriptional activator CmpR</fullName>
    </submittedName>
</protein>
<dbReference type="GO" id="GO:0000976">
    <property type="term" value="F:transcription cis-regulatory region binding"/>
    <property type="evidence" value="ECO:0007669"/>
    <property type="project" value="TreeGrafter"/>
</dbReference>
<evidence type="ECO:0000256" key="2">
    <source>
        <dbReference type="ARBA" id="ARBA00023015"/>
    </source>
</evidence>
<evidence type="ECO:0000313" key="6">
    <source>
        <dbReference type="EMBL" id="STZ27961.1"/>
    </source>
</evidence>
<evidence type="ECO:0000256" key="3">
    <source>
        <dbReference type="ARBA" id="ARBA00023125"/>
    </source>
</evidence>
<name>A0A378RNU6_MYROD</name>
<organism evidence="6 7">
    <name type="scientific">Myroides odoratus</name>
    <name type="common">Flavobacterium odoratum</name>
    <dbReference type="NCBI Taxonomy" id="256"/>
    <lineage>
        <taxon>Bacteria</taxon>
        <taxon>Pseudomonadati</taxon>
        <taxon>Bacteroidota</taxon>
        <taxon>Flavobacteriia</taxon>
        <taxon>Flavobacteriales</taxon>
        <taxon>Flavobacteriaceae</taxon>
        <taxon>Myroides</taxon>
    </lineage>
</organism>